<evidence type="ECO:0000313" key="2">
    <source>
        <dbReference type="Proteomes" id="UP000755585"/>
    </source>
</evidence>
<protein>
    <submittedName>
        <fullName evidence="1">Uncharacterized protein</fullName>
    </submittedName>
</protein>
<gene>
    <name evidence="1" type="ORF">JOF29_002563</name>
</gene>
<dbReference type="RefSeq" id="WP_209694373.1">
    <property type="nucleotide sequence ID" value="NZ_BAAAVU010000021.1"/>
</dbReference>
<name>A0ABS4UIQ0_9ACTN</name>
<comment type="caution">
    <text evidence="1">The sequence shown here is derived from an EMBL/GenBank/DDBJ whole genome shotgun (WGS) entry which is preliminary data.</text>
</comment>
<dbReference type="EMBL" id="JAGINT010000001">
    <property type="protein sequence ID" value="MBP2351480.1"/>
    <property type="molecule type" value="Genomic_DNA"/>
</dbReference>
<keyword evidence="2" id="KW-1185">Reference proteome</keyword>
<proteinExistence type="predicted"/>
<organism evidence="1 2">
    <name type="scientific">Kribbella aluminosa</name>
    <dbReference type="NCBI Taxonomy" id="416017"/>
    <lineage>
        <taxon>Bacteria</taxon>
        <taxon>Bacillati</taxon>
        <taxon>Actinomycetota</taxon>
        <taxon>Actinomycetes</taxon>
        <taxon>Propionibacteriales</taxon>
        <taxon>Kribbellaceae</taxon>
        <taxon>Kribbella</taxon>
    </lineage>
</organism>
<evidence type="ECO:0000313" key="1">
    <source>
        <dbReference type="EMBL" id="MBP2351480.1"/>
    </source>
</evidence>
<accession>A0ABS4UIQ0</accession>
<dbReference type="Proteomes" id="UP000755585">
    <property type="component" value="Unassembled WGS sequence"/>
</dbReference>
<reference evidence="1 2" key="1">
    <citation type="submission" date="2021-03" db="EMBL/GenBank/DDBJ databases">
        <title>Sequencing the genomes of 1000 actinobacteria strains.</title>
        <authorList>
            <person name="Klenk H.-P."/>
        </authorList>
    </citation>
    <scope>NUCLEOTIDE SEQUENCE [LARGE SCALE GENOMIC DNA]</scope>
    <source>
        <strain evidence="1 2">DSM 18824</strain>
    </source>
</reference>
<sequence length="51" mass="5833">MTLYQGLAKLSVDSWHNMVGWQASLVDDVCICDPVTDIRPEDPREPYDVPR</sequence>